<organism evidence="1 2">
    <name type="scientific">Xyrichtys novacula</name>
    <name type="common">Pearly razorfish</name>
    <name type="synonym">Hemipteronotus novacula</name>
    <dbReference type="NCBI Taxonomy" id="13765"/>
    <lineage>
        <taxon>Eukaryota</taxon>
        <taxon>Metazoa</taxon>
        <taxon>Chordata</taxon>
        <taxon>Craniata</taxon>
        <taxon>Vertebrata</taxon>
        <taxon>Euteleostomi</taxon>
        <taxon>Actinopterygii</taxon>
        <taxon>Neopterygii</taxon>
        <taxon>Teleostei</taxon>
        <taxon>Neoteleostei</taxon>
        <taxon>Acanthomorphata</taxon>
        <taxon>Eupercaria</taxon>
        <taxon>Labriformes</taxon>
        <taxon>Labridae</taxon>
        <taxon>Xyrichtys</taxon>
    </lineage>
</organism>
<gene>
    <name evidence="1" type="ORF">XNOV1_A002034</name>
</gene>
<accession>A0AAV1GSQ9</accession>
<evidence type="ECO:0000313" key="1">
    <source>
        <dbReference type="EMBL" id="CAJ1075107.1"/>
    </source>
</evidence>
<sequence>MHLAVAHDHLIKAKSKLLCVETGGGMYGGHALCGKLYGVHFRAPLVICSRVDLASLVEGTGGENLDIKGHIATIPPLCLFWQQPHVYGNEHTHMAAVPTRWRCTQKRHSADVEVDRC</sequence>
<dbReference type="EMBL" id="OY660879">
    <property type="protein sequence ID" value="CAJ1075107.1"/>
    <property type="molecule type" value="Genomic_DNA"/>
</dbReference>
<dbReference type="AlphaFoldDB" id="A0AAV1GSQ9"/>
<proteinExistence type="predicted"/>
<dbReference type="Proteomes" id="UP001178508">
    <property type="component" value="Chromosome 16"/>
</dbReference>
<reference evidence="1" key="1">
    <citation type="submission" date="2023-08" db="EMBL/GenBank/DDBJ databases">
        <authorList>
            <person name="Alioto T."/>
            <person name="Alioto T."/>
            <person name="Gomez Garrido J."/>
        </authorList>
    </citation>
    <scope>NUCLEOTIDE SEQUENCE</scope>
</reference>
<protein>
    <submittedName>
        <fullName evidence="1">Uncharacterized protein</fullName>
    </submittedName>
</protein>
<evidence type="ECO:0000313" key="2">
    <source>
        <dbReference type="Proteomes" id="UP001178508"/>
    </source>
</evidence>
<keyword evidence="2" id="KW-1185">Reference proteome</keyword>
<name>A0AAV1GSQ9_XYRNO</name>